<dbReference type="PANTHER" id="PTHR14905:SF7">
    <property type="entry name" value="VON WILLEBRAND FACTOR A DOMAIN-CONTAINING PROTEIN 7"/>
    <property type="match status" value="1"/>
</dbReference>
<evidence type="ECO:0000256" key="2">
    <source>
        <dbReference type="SAM" id="SignalP"/>
    </source>
</evidence>
<name>A0ABB5UPU4_PIG</name>
<dbReference type="Ensembl" id="ENSSSCT00000107858.1">
    <property type="protein sequence ID" value="ENSSSCP00000082242.1"/>
    <property type="gene ID" value="ENSSSCG00000036796.3"/>
</dbReference>
<evidence type="ECO:0007829" key="6">
    <source>
        <dbReference type="PeptideAtlas" id="A0ABB5UPU4"/>
    </source>
</evidence>
<keyword evidence="6" id="KW-1267">Proteomics identification</keyword>
<reference evidence="4 5" key="1">
    <citation type="journal article" date="2020" name="Gigascience">
        <title>An improved pig reference genome sequence to enable pig genetics and genomics research.</title>
        <authorList>
            <person name="Warr A."/>
            <person name="Affara N."/>
            <person name="Aken B."/>
            <person name="Beiki H."/>
            <person name="Bickhart D.M."/>
            <person name="Billis K."/>
            <person name="Chow W."/>
            <person name="Eory L."/>
            <person name="Finlayson H.A."/>
            <person name="Flicek P."/>
            <person name="Giron C.G."/>
            <person name="Griffin D.K."/>
            <person name="Hall R."/>
            <person name="Hannum G."/>
            <person name="Hourlier T."/>
            <person name="Howe K."/>
            <person name="Hume D.A."/>
            <person name="Izuogu O."/>
            <person name="Kim K."/>
            <person name="Koren S."/>
            <person name="Liu H."/>
            <person name="Manchanda N."/>
            <person name="Martin F.J."/>
            <person name="Nonneman D.J."/>
            <person name="O'Connor R.E."/>
            <person name="Phillippy A.M."/>
            <person name="Rohrer G.A."/>
            <person name="Rosen B.D."/>
            <person name="Rund L.A."/>
            <person name="Sargent C.A."/>
            <person name="Schook L.B."/>
            <person name="Schroeder S.G."/>
            <person name="Schwartz A.S."/>
            <person name="Skinner B.M."/>
            <person name="Talbot R."/>
            <person name="Tseng E."/>
            <person name="Tuggle C.K."/>
            <person name="Watson M."/>
            <person name="Smith T.P.L."/>
            <person name="Archibald A.L."/>
        </authorList>
    </citation>
    <scope>NUCLEOTIDE SEQUENCE [LARGE SCALE GENOMIC DNA]</scope>
    <source>
        <strain evidence="4 5">Duroc</strain>
    </source>
</reference>
<dbReference type="InterPro" id="IPR052577">
    <property type="entry name" value="VWA7"/>
</dbReference>
<dbReference type="PANTHER" id="PTHR14905">
    <property type="entry name" value="NG37"/>
    <property type="match status" value="1"/>
</dbReference>
<protein>
    <submittedName>
        <fullName evidence="4">von Willebrand factor A domain containing 7</fullName>
    </submittedName>
</protein>
<keyword evidence="5" id="KW-1185">Reference proteome</keyword>
<dbReference type="InterPro" id="IPR056862">
    <property type="entry name" value="VWA7_N"/>
</dbReference>
<evidence type="ECO:0000313" key="5">
    <source>
        <dbReference type="Proteomes" id="UP000008227"/>
    </source>
</evidence>
<keyword evidence="2" id="KW-0732">Signal</keyword>
<sequence>MLPADAPLSHLGPPALLLLQLLLPPTTAFFPNIWSLLAAPGSITHQDLTEEAALNVTLQLFLEQPPPGRPPLRLEDFLGRTLLADDLFAAYFGPGFPSRRFRAALGEVSRANAAQDFLPTSRNDPDLHFDAERLGQGRTRLVGALRETVVAAALDHTLARQRLGAALHALQDFYSHSNWVELGMQQPHPHLLWPRQELRSLAQVDDPTCSDCEELSCPGNLLGVTLLTSGYFGTHPSKPPGCKTGPSGLHPGLQPPTKPPGRQGFLQAAGHHPSLQPELRPGYHRQYG</sequence>
<dbReference type="Pfam" id="PF25107">
    <property type="entry name" value="VWA7_N"/>
    <property type="match status" value="1"/>
</dbReference>
<feature type="region of interest" description="Disordered" evidence="1">
    <location>
        <begin position="237"/>
        <end position="288"/>
    </location>
</feature>
<gene>
    <name evidence="4" type="primary">VWA7</name>
</gene>
<evidence type="ECO:0000256" key="1">
    <source>
        <dbReference type="SAM" id="MobiDB-lite"/>
    </source>
</evidence>
<reference evidence="4" key="3">
    <citation type="submission" date="2025-09" db="UniProtKB">
        <authorList>
            <consortium name="Ensembl"/>
        </authorList>
    </citation>
    <scope>IDENTIFICATION</scope>
</reference>
<reference evidence="4" key="2">
    <citation type="submission" date="2025-08" db="UniProtKB">
        <authorList>
            <consortium name="Ensembl"/>
        </authorList>
    </citation>
    <scope>IDENTIFICATION</scope>
</reference>
<proteinExistence type="evidence at protein level"/>
<organism evidence="4 5">
    <name type="scientific">Sus scrofa</name>
    <name type="common">Pig</name>
    <dbReference type="NCBI Taxonomy" id="9823"/>
    <lineage>
        <taxon>Eukaryota</taxon>
        <taxon>Metazoa</taxon>
        <taxon>Chordata</taxon>
        <taxon>Craniata</taxon>
        <taxon>Vertebrata</taxon>
        <taxon>Euteleostomi</taxon>
        <taxon>Mammalia</taxon>
        <taxon>Eutheria</taxon>
        <taxon>Laurasiatheria</taxon>
        <taxon>Artiodactyla</taxon>
        <taxon>Suina</taxon>
        <taxon>Suidae</taxon>
        <taxon>Sus</taxon>
    </lineage>
</organism>
<dbReference type="Proteomes" id="UP000008227">
    <property type="component" value="Chromosome 7"/>
</dbReference>
<evidence type="ECO:0000313" key="4">
    <source>
        <dbReference type="Ensembl" id="ENSSSCP00000082242.1"/>
    </source>
</evidence>
<accession>A0ABB5UPU4</accession>
<evidence type="ECO:0000259" key="3">
    <source>
        <dbReference type="Pfam" id="PF25107"/>
    </source>
</evidence>
<dbReference type="AlphaFoldDB" id="A0ABB5UPU4"/>
<dbReference type="GeneTree" id="ENSGT00390000011517"/>
<feature type="chain" id="PRO_5044783929" evidence="2">
    <location>
        <begin position="29"/>
        <end position="288"/>
    </location>
</feature>
<feature type="domain" description="VWA7 N-terminal" evidence="3">
    <location>
        <begin position="84"/>
        <end position="242"/>
    </location>
</feature>
<feature type="signal peptide" evidence="2">
    <location>
        <begin position="1"/>
        <end position="28"/>
    </location>
</feature>